<feature type="non-terminal residue" evidence="1">
    <location>
        <position position="1"/>
    </location>
</feature>
<organism evidence="1 2">
    <name type="scientific">Alkalimonas mucilaginosa</name>
    <dbReference type="NCBI Taxonomy" id="3057676"/>
    <lineage>
        <taxon>Bacteria</taxon>
        <taxon>Pseudomonadati</taxon>
        <taxon>Pseudomonadota</taxon>
        <taxon>Gammaproteobacteria</taxon>
        <taxon>Alkalimonas</taxon>
    </lineage>
</organism>
<evidence type="ECO:0000313" key="2">
    <source>
        <dbReference type="Proteomes" id="UP001339167"/>
    </source>
</evidence>
<dbReference type="EMBL" id="JAUGZK010000028">
    <property type="protein sequence ID" value="MEE2026108.1"/>
    <property type="molecule type" value="Genomic_DNA"/>
</dbReference>
<keyword evidence="2" id="KW-1185">Reference proteome</keyword>
<accession>A0ABU7JMB9</accession>
<dbReference type="Proteomes" id="UP001339167">
    <property type="component" value="Unassembled WGS sequence"/>
</dbReference>
<reference evidence="1 2" key="1">
    <citation type="submission" date="2023-06" db="EMBL/GenBank/DDBJ databases">
        <title>Alkalimonas sp., MEB004 an alkaliphilic bacterium isolated from Lonar Lake, India.</title>
        <authorList>
            <person name="Joshi A."/>
            <person name="Thite S."/>
        </authorList>
    </citation>
    <scope>NUCLEOTIDE SEQUENCE [LARGE SCALE GENOMIC DNA]</scope>
    <source>
        <strain evidence="1 2">MEB004</strain>
    </source>
</reference>
<dbReference type="RefSeq" id="WP_330089401.1">
    <property type="nucleotide sequence ID" value="NZ_JAUGZK010000028.1"/>
</dbReference>
<name>A0ABU7JMB9_9GAMM</name>
<comment type="caution">
    <text evidence="1">The sequence shown here is derived from an EMBL/GenBank/DDBJ whole genome shotgun (WGS) entry which is preliminary data.</text>
</comment>
<sequence>YASVYEEIVSELEREECFPQSEESISVTQKDQKIVRTDRKAFNLALFLMLEIRDIYTLNPIFGLDNSLNVDIRHNGIVPRLRSVFEKHDLLCRQVNGEYLDNEFIEDCFKASLTNSYYNKLQEAFRAFSKSVNDLLIRIKNNYMQIGTDDLSSIDSLFKFTFESDEVHMMLSLIKSGSTFDEIVKWNINSLDRKAEQLIQAGKVIIVDLLPTKVDSYFKDLKLVSNDLRNNAYRVNEKISLAKTDLISASNEVSCWLDFVKSSGEHFDINVPVLEALNFVQNLFPKVVVTTTHGAITSNIYDGRHLKSFIRVFIMLFENSVSRRNFERKCELVIGWEEKQDWSTLIVSSLSKNIDLERVQEINGTVNNINYLNKASRDKNSGFYKIKKIFEQDLNAQSKIELLADGHSFTVNIEFFNKNLLKKESEY</sequence>
<protein>
    <submittedName>
        <fullName evidence="1">Uncharacterized protein</fullName>
    </submittedName>
</protein>
<gene>
    <name evidence="1" type="ORF">QWF21_17875</name>
</gene>
<evidence type="ECO:0000313" key="1">
    <source>
        <dbReference type="EMBL" id="MEE2026108.1"/>
    </source>
</evidence>
<proteinExistence type="predicted"/>